<evidence type="ECO:0000256" key="1">
    <source>
        <dbReference type="SAM" id="MobiDB-lite"/>
    </source>
</evidence>
<name>A0A6G1F4A8_9ORYZ</name>
<dbReference type="EMBL" id="SPHZ02000001">
    <property type="protein sequence ID" value="KAF0931748.1"/>
    <property type="molecule type" value="Genomic_DNA"/>
</dbReference>
<sequence>METLVQIKGTRREIGKLTPDIFRAAVGLEHHYQTVSLPHDGEVKSLAATLLWLLEQEQEHSGDSGQTGSKVPEERDGDGEAQQALRMDWASCYVPDHDKDAHFGHAGVVRVADGVGR</sequence>
<protein>
    <submittedName>
        <fullName evidence="2">Uncharacterized protein</fullName>
    </submittedName>
</protein>
<proteinExistence type="predicted"/>
<gene>
    <name evidence="2" type="ORF">E2562_005735</name>
</gene>
<accession>A0A6G1F4A8</accession>
<dbReference type="Proteomes" id="UP000479710">
    <property type="component" value="Unassembled WGS sequence"/>
</dbReference>
<feature type="region of interest" description="Disordered" evidence="1">
    <location>
        <begin position="57"/>
        <end position="82"/>
    </location>
</feature>
<reference evidence="2 3" key="1">
    <citation type="submission" date="2019-11" db="EMBL/GenBank/DDBJ databases">
        <title>Whole genome sequence of Oryza granulata.</title>
        <authorList>
            <person name="Li W."/>
        </authorList>
    </citation>
    <scope>NUCLEOTIDE SEQUENCE [LARGE SCALE GENOMIC DNA]</scope>
    <source>
        <strain evidence="3">cv. Menghai</strain>
        <tissue evidence="2">Leaf</tissue>
    </source>
</reference>
<evidence type="ECO:0000313" key="2">
    <source>
        <dbReference type="EMBL" id="KAF0931748.1"/>
    </source>
</evidence>
<organism evidence="2 3">
    <name type="scientific">Oryza meyeriana var. granulata</name>
    <dbReference type="NCBI Taxonomy" id="110450"/>
    <lineage>
        <taxon>Eukaryota</taxon>
        <taxon>Viridiplantae</taxon>
        <taxon>Streptophyta</taxon>
        <taxon>Embryophyta</taxon>
        <taxon>Tracheophyta</taxon>
        <taxon>Spermatophyta</taxon>
        <taxon>Magnoliopsida</taxon>
        <taxon>Liliopsida</taxon>
        <taxon>Poales</taxon>
        <taxon>Poaceae</taxon>
        <taxon>BOP clade</taxon>
        <taxon>Oryzoideae</taxon>
        <taxon>Oryzeae</taxon>
        <taxon>Oryzinae</taxon>
        <taxon>Oryza</taxon>
        <taxon>Oryza meyeriana</taxon>
    </lineage>
</organism>
<evidence type="ECO:0000313" key="3">
    <source>
        <dbReference type="Proteomes" id="UP000479710"/>
    </source>
</evidence>
<dbReference type="AlphaFoldDB" id="A0A6G1F4A8"/>
<keyword evidence="3" id="KW-1185">Reference proteome</keyword>
<comment type="caution">
    <text evidence="2">The sequence shown here is derived from an EMBL/GenBank/DDBJ whole genome shotgun (WGS) entry which is preliminary data.</text>
</comment>